<gene>
    <name evidence="2" type="ORF">P5673_000783</name>
</gene>
<name>A0AAD9VHF4_ACRCE</name>
<dbReference type="Proteomes" id="UP001249851">
    <property type="component" value="Unassembled WGS sequence"/>
</dbReference>
<sequence>MNKASVVLLIFLLGMTTIDEVGAVNEAAMNFLKFLIKFYEKPVVSLVRNSSATEDPAGQDFVKLKREKLPAPTVTPIFQTTTINIPINAYMSNVMFQMFGKGGILERGGFSRTGFIHRNASASIILLGSFGNRTLFLHEVLRANHSPIADSVLALVVQLFFTPDDFQRLTQWLTQEVSWGYVNYDEPCSPIVKITFACCTKISNPYLQPKFGTLRVDID</sequence>
<evidence type="ECO:0000313" key="3">
    <source>
        <dbReference type="Proteomes" id="UP001249851"/>
    </source>
</evidence>
<protein>
    <submittedName>
        <fullName evidence="2">Uncharacterized protein</fullName>
    </submittedName>
</protein>
<reference evidence="2" key="1">
    <citation type="journal article" date="2023" name="G3 (Bethesda)">
        <title>Whole genome assembly and annotation of the endangered Caribbean coral Acropora cervicornis.</title>
        <authorList>
            <person name="Selwyn J.D."/>
            <person name="Vollmer S.V."/>
        </authorList>
    </citation>
    <scope>NUCLEOTIDE SEQUENCE</scope>
    <source>
        <strain evidence="2">K2</strain>
    </source>
</reference>
<organism evidence="2 3">
    <name type="scientific">Acropora cervicornis</name>
    <name type="common">Staghorn coral</name>
    <dbReference type="NCBI Taxonomy" id="6130"/>
    <lineage>
        <taxon>Eukaryota</taxon>
        <taxon>Metazoa</taxon>
        <taxon>Cnidaria</taxon>
        <taxon>Anthozoa</taxon>
        <taxon>Hexacorallia</taxon>
        <taxon>Scleractinia</taxon>
        <taxon>Astrocoeniina</taxon>
        <taxon>Acroporidae</taxon>
        <taxon>Acropora</taxon>
    </lineage>
</organism>
<dbReference type="AlphaFoldDB" id="A0AAD9VHF4"/>
<accession>A0AAD9VHF4</accession>
<reference evidence="2" key="2">
    <citation type="journal article" date="2023" name="Science">
        <title>Genomic signatures of disease resistance in endangered staghorn corals.</title>
        <authorList>
            <person name="Vollmer S.V."/>
            <person name="Selwyn J.D."/>
            <person name="Despard B.A."/>
            <person name="Roesel C.L."/>
        </authorList>
    </citation>
    <scope>NUCLEOTIDE SEQUENCE</scope>
    <source>
        <strain evidence="2">K2</strain>
    </source>
</reference>
<comment type="caution">
    <text evidence="2">The sequence shown here is derived from an EMBL/GenBank/DDBJ whole genome shotgun (WGS) entry which is preliminary data.</text>
</comment>
<proteinExistence type="predicted"/>
<feature type="signal peptide" evidence="1">
    <location>
        <begin position="1"/>
        <end position="23"/>
    </location>
</feature>
<dbReference type="EMBL" id="JARQWQ010000001">
    <property type="protein sequence ID" value="KAK2574594.1"/>
    <property type="molecule type" value="Genomic_DNA"/>
</dbReference>
<evidence type="ECO:0000256" key="1">
    <source>
        <dbReference type="SAM" id="SignalP"/>
    </source>
</evidence>
<feature type="chain" id="PRO_5042189886" evidence="1">
    <location>
        <begin position="24"/>
        <end position="219"/>
    </location>
</feature>
<evidence type="ECO:0000313" key="2">
    <source>
        <dbReference type="EMBL" id="KAK2574594.1"/>
    </source>
</evidence>
<keyword evidence="1" id="KW-0732">Signal</keyword>
<keyword evidence="3" id="KW-1185">Reference proteome</keyword>